<reference evidence="2" key="1">
    <citation type="submission" date="2021-06" db="EMBL/GenBank/DDBJ databases">
        <title>Collection of gut derived symbiotic bacterial strains cultured from healthy donors.</title>
        <authorList>
            <person name="Lin H."/>
            <person name="Littmann E."/>
            <person name="Pamer E.G."/>
        </authorList>
    </citation>
    <scope>NUCLEOTIDE SEQUENCE</scope>
    <source>
        <strain evidence="2">MSK.21.60</strain>
    </source>
</reference>
<dbReference type="EMBL" id="JAHOEP010000031">
    <property type="protein sequence ID" value="MBV3408924.1"/>
    <property type="molecule type" value="Genomic_DNA"/>
</dbReference>
<dbReference type="Proteomes" id="UP001196316">
    <property type="component" value="Unassembled WGS sequence"/>
</dbReference>
<dbReference type="InterPro" id="IPR003115">
    <property type="entry name" value="ParB_N"/>
</dbReference>
<sequence length="313" mass="35348">MTTKNIPISQIENNTGQVEGLPGNPRITNPVKLDKLVESIKQDPEMLQLRGLLVYPFADGKYITIGGNMRLQALKRLNYTECPCIVIPKETPVGKLRNYIVKDNGDFGDWDYKALLAEWDAAELESWAIDVQPFEDEETKEKKRAGWNSGENAQESVCDMVDNIAWHPKRDFSFISCFKKSEEGYPLSLIKSDFDNVAKFAQAAMNVIHRVVGLKNKEGWAIVTTPKRRHKEHNFAESVCIELSGKLGIPFYQEAITAKNRQRINPVFTLHADIKEQNIIVFDDILTTGATLDAVNNLLSDKNCFFVVGIDNN</sequence>
<accession>A0AAW4NGA2</accession>
<dbReference type="CDD" id="cd06223">
    <property type="entry name" value="PRTases_typeI"/>
    <property type="match status" value="1"/>
</dbReference>
<dbReference type="InterPro" id="IPR000836">
    <property type="entry name" value="PRTase_dom"/>
</dbReference>
<gene>
    <name evidence="2" type="ORF">KSW80_11015</name>
</gene>
<dbReference type="AlphaFoldDB" id="A0AAW4NGA2"/>
<evidence type="ECO:0000259" key="1">
    <source>
        <dbReference type="Pfam" id="PF02195"/>
    </source>
</evidence>
<dbReference type="RefSeq" id="WP_217326882.1">
    <property type="nucleotide sequence ID" value="NZ_JAHOEK010000030.1"/>
</dbReference>
<evidence type="ECO:0000313" key="2">
    <source>
        <dbReference type="EMBL" id="MBV3408924.1"/>
    </source>
</evidence>
<evidence type="ECO:0000313" key="3">
    <source>
        <dbReference type="Proteomes" id="UP001196316"/>
    </source>
</evidence>
<protein>
    <submittedName>
        <fullName evidence="2">ParB N-terminal domain-containing protein</fullName>
    </submittedName>
</protein>
<proteinExistence type="predicted"/>
<comment type="caution">
    <text evidence="2">The sequence shown here is derived from an EMBL/GenBank/DDBJ whole genome shotgun (WGS) entry which is preliminary data.</text>
</comment>
<organism evidence="2 3">
    <name type="scientific">Segatella copri</name>
    <dbReference type="NCBI Taxonomy" id="165179"/>
    <lineage>
        <taxon>Bacteria</taxon>
        <taxon>Pseudomonadati</taxon>
        <taxon>Bacteroidota</taxon>
        <taxon>Bacteroidia</taxon>
        <taxon>Bacteroidales</taxon>
        <taxon>Prevotellaceae</taxon>
        <taxon>Segatella</taxon>
    </lineage>
</organism>
<feature type="domain" description="ParB-like N-terminal" evidence="1">
    <location>
        <begin position="4"/>
        <end position="86"/>
    </location>
</feature>
<dbReference type="Pfam" id="PF02195">
    <property type="entry name" value="ParB_N"/>
    <property type="match status" value="1"/>
</dbReference>
<name>A0AAW4NGA2_9BACT</name>